<feature type="domain" description="MAM" evidence="6">
    <location>
        <begin position="2395"/>
        <end position="2559"/>
    </location>
</feature>
<feature type="domain" description="MAM" evidence="6">
    <location>
        <begin position="2600"/>
        <end position="2758"/>
    </location>
</feature>
<feature type="disulfide bond" evidence="3">
    <location>
        <begin position="4218"/>
        <end position="4233"/>
    </location>
</feature>
<dbReference type="InterPro" id="IPR013320">
    <property type="entry name" value="ConA-like_dom_sf"/>
</dbReference>
<feature type="domain" description="PKD" evidence="7">
    <location>
        <begin position="2618"/>
        <end position="2663"/>
    </location>
</feature>
<keyword evidence="9" id="KW-1185">Reference proteome</keyword>
<feature type="disulfide bond" evidence="3">
    <location>
        <begin position="5251"/>
        <end position="5269"/>
    </location>
</feature>
<dbReference type="PRINTS" id="PR00261">
    <property type="entry name" value="LDLRECEPTOR"/>
</dbReference>
<dbReference type="SMART" id="SM00137">
    <property type="entry name" value="MAM"/>
    <property type="match status" value="36"/>
</dbReference>
<dbReference type="PROSITE" id="PS01209">
    <property type="entry name" value="LDLRA_1"/>
    <property type="match status" value="9"/>
</dbReference>
<dbReference type="PROSITE" id="PS00740">
    <property type="entry name" value="MAM_1"/>
    <property type="match status" value="4"/>
</dbReference>
<feature type="domain" description="MAM" evidence="6">
    <location>
        <begin position="1397"/>
        <end position="1559"/>
    </location>
</feature>
<feature type="domain" description="MAM" evidence="6">
    <location>
        <begin position="2074"/>
        <end position="2231"/>
    </location>
</feature>
<feature type="domain" description="MAM" evidence="6">
    <location>
        <begin position="3352"/>
        <end position="3517"/>
    </location>
</feature>
<feature type="disulfide bond" evidence="3">
    <location>
        <begin position="3008"/>
        <end position="3023"/>
    </location>
</feature>
<feature type="disulfide bond" evidence="3">
    <location>
        <begin position="4829"/>
        <end position="4847"/>
    </location>
</feature>
<feature type="disulfide bond" evidence="3">
    <location>
        <begin position="5459"/>
        <end position="5471"/>
    </location>
</feature>
<dbReference type="Gene3D" id="4.10.400.10">
    <property type="entry name" value="Low-density Lipoprotein Receptor"/>
    <property type="match status" value="14"/>
</dbReference>
<feature type="domain" description="MAM" evidence="6">
    <location>
        <begin position="3190"/>
        <end position="3350"/>
    </location>
</feature>
<feature type="domain" description="MAM" evidence="6">
    <location>
        <begin position="6553"/>
        <end position="6707"/>
    </location>
</feature>
<feature type="domain" description="MAM" evidence="6">
    <location>
        <begin position="6131"/>
        <end position="6294"/>
    </location>
</feature>
<feature type="disulfide bond" evidence="3">
    <location>
        <begin position="2583"/>
        <end position="2598"/>
    </location>
</feature>
<feature type="disulfide bond" evidence="3">
    <location>
        <begin position="4841"/>
        <end position="4856"/>
    </location>
</feature>
<feature type="domain" description="MAM" evidence="6">
    <location>
        <begin position="1571"/>
        <end position="1727"/>
    </location>
</feature>
<feature type="disulfide bond" evidence="3">
    <location>
        <begin position="5263"/>
        <end position="5278"/>
    </location>
</feature>
<dbReference type="PANTHER" id="PTHR23282">
    <property type="entry name" value="APICAL ENDOSOMAL GLYCOPROTEIN PRECURSOR"/>
    <property type="match status" value="1"/>
</dbReference>
<keyword evidence="5" id="KW-1133">Transmembrane helix</keyword>
<feature type="disulfide bond" evidence="3">
    <location>
        <begin position="5044"/>
        <end position="5062"/>
    </location>
</feature>
<feature type="domain" description="MAM" evidence="6">
    <location>
        <begin position="5282"/>
        <end position="5436"/>
    </location>
</feature>
<feature type="disulfide bond" evidence="3">
    <location>
        <begin position="2996"/>
        <end position="3014"/>
    </location>
</feature>
<evidence type="ECO:0000259" key="6">
    <source>
        <dbReference type="PROSITE" id="PS50060"/>
    </source>
</evidence>
<feature type="disulfide bond" evidence="3">
    <location>
        <begin position="5673"/>
        <end position="5691"/>
    </location>
</feature>
<dbReference type="InterPro" id="IPR036055">
    <property type="entry name" value="LDL_receptor-like_sf"/>
</dbReference>
<feature type="disulfide bond" evidence="3">
    <location>
        <begin position="5466"/>
        <end position="5484"/>
    </location>
</feature>
<feature type="domain" description="MAM" evidence="6">
    <location>
        <begin position="245"/>
        <end position="405"/>
    </location>
</feature>
<feature type="disulfide bond" evidence="3">
    <location>
        <begin position="4628"/>
        <end position="4640"/>
    </location>
</feature>
<feature type="transmembrane region" description="Helical" evidence="5">
    <location>
        <begin position="6783"/>
        <end position="6806"/>
    </location>
</feature>
<feature type="domain" description="MAM" evidence="6">
    <location>
        <begin position="2233"/>
        <end position="2393"/>
    </location>
</feature>
<reference evidence="8" key="1">
    <citation type="submission" date="2022-11" db="UniProtKB">
        <authorList>
            <consortium name="EnsemblMetazoa"/>
        </authorList>
    </citation>
    <scope>IDENTIFICATION</scope>
</reference>
<evidence type="ECO:0000256" key="5">
    <source>
        <dbReference type="SAM" id="Phobius"/>
    </source>
</evidence>
<feature type="disulfide bond" evidence="3">
    <location>
        <begin position="6522"/>
        <end position="6540"/>
    </location>
</feature>
<keyword evidence="5" id="KW-0472">Membrane</keyword>
<feature type="domain" description="MAM" evidence="6">
    <location>
        <begin position="4235"/>
        <end position="4393"/>
    </location>
</feature>
<dbReference type="PROSITE" id="PS50060">
    <property type="entry name" value="MAM_2"/>
    <property type="match status" value="37"/>
</dbReference>
<feature type="domain" description="MAM" evidence="6">
    <location>
        <begin position="83"/>
        <end position="243"/>
    </location>
</feature>
<dbReference type="CDD" id="cd00112">
    <property type="entry name" value="LDLa"/>
    <property type="match status" value="15"/>
</dbReference>
<feature type="disulfide bond" evidence="3">
    <location>
        <begin position="4401"/>
        <end position="4413"/>
    </location>
</feature>
<evidence type="ECO:0000313" key="8">
    <source>
        <dbReference type="EnsemblMetazoa" id="XP_038053046.1"/>
    </source>
</evidence>
<evidence type="ECO:0000313" key="9">
    <source>
        <dbReference type="Proteomes" id="UP000887568"/>
    </source>
</evidence>
<feature type="region of interest" description="Disordered" evidence="4">
    <location>
        <begin position="6867"/>
        <end position="6892"/>
    </location>
</feature>
<feature type="disulfide bond" evidence="3">
    <location>
        <begin position="4635"/>
        <end position="4653"/>
    </location>
</feature>
<feature type="domain" description="MAM" evidence="6">
    <location>
        <begin position="1893"/>
        <end position="2055"/>
    </location>
</feature>
<dbReference type="Pfam" id="PF00057">
    <property type="entry name" value="Ldl_recept_a"/>
    <property type="match status" value="8"/>
</dbReference>
<feature type="domain" description="MAM" evidence="6">
    <location>
        <begin position="1071"/>
        <end position="1232"/>
    </location>
</feature>
<dbReference type="PROSITE" id="PS50093">
    <property type="entry name" value="PKD"/>
    <property type="match status" value="1"/>
</dbReference>
<feature type="disulfide bond" evidence="3">
    <location>
        <begin position="6534"/>
        <end position="6549"/>
    </location>
</feature>
<dbReference type="SUPFAM" id="SSF49899">
    <property type="entry name" value="Concanavalin A-like lectins/glucanases"/>
    <property type="match status" value="37"/>
</dbReference>
<keyword evidence="2 3" id="KW-1015">Disulfide bond</keyword>
<feature type="disulfide bond" evidence="3">
    <location>
        <begin position="5913"/>
        <end position="5928"/>
    </location>
</feature>
<feature type="domain" description="MAM" evidence="6">
    <location>
        <begin position="4029"/>
        <end position="4195"/>
    </location>
</feature>
<dbReference type="EnsemblMetazoa" id="XM_038197118.1">
    <property type="protein sequence ID" value="XP_038053046.1"/>
    <property type="gene ID" value="LOC119725639"/>
</dbReference>
<feature type="disulfide bond" evidence="3">
    <location>
        <begin position="5037"/>
        <end position="5049"/>
    </location>
</feature>
<feature type="domain" description="MAM" evidence="6">
    <location>
        <begin position="5931"/>
        <end position="6085"/>
    </location>
</feature>
<evidence type="ECO:0000256" key="3">
    <source>
        <dbReference type="PROSITE-ProRule" id="PRU00124"/>
    </source>
</evidence>
<dbReference type="PROSITE" id="PS50068">
    <property type="entry name" value="LDLRA_2"/>
    <property type="match status" value="15"/>
</dbReference>
<feature type="disulfide bond" evidence="3">
    <location>
        <begin position="4408"/>
        <end position="4426"/>
    </location>
</feature>
<dbReference type="Proteomes" id="UP000887568">
    <property type="component" value="Unplaced"/>
</dbReference>
<feature type="disulfide bond" evidence="3">
    <location>
        <begin position="2766"/>
        <end position="2778"/>
    </location>
</feature>
<accession>A0A913ZPQ7</accession>
<evidence type="ECO:0000256" key="4">
    <source>
        <dbReference type="SAM" id="MobiDB-lite"/>
    </source>
</evidence>
<dbReference type="Gene3D" id="2.60.120.200">
    <property type="match status" value="37"/>
</dbReference>
<feature type="domain" description="MAM" evidence="6">
    <location>
        <begin position="407"/>
        <end position="576"/>
    </location>
</feature>
<feature type="domain" description="MAM" evidence="6">
    <location>
        <begin position="4445"/>
        <end position="4608"/>
    </location>
</feature>
<feature type="disulfide bond" evidence="3">
    <location>
        <begin position="2989"/>
        <end position="3001"/>
    </location>
</feature>
<feature type="disulfide bond" evidence="3">
    <location>
        <begin position="4647"/>
        <end position="4662"/>
    </location>
</feature>
<dbReference type="PANTHER" id="PTHR23282:SF101">
    <property type="entry name" value="MAM DOMAIN-CONTAINING PROTEIN"/>
    <property type="match status" value="1"/>
</dbReference>
<feature type="disulfide bond" evidence="3">
    <location>
        <begin position="5244"/>
        <end position="5256"/>
    </location>
</feature>
<feature type="domain" description="MAM" evidence="6">
    <location>
        <begin position="906"/>
        <end position="1068"/>
    </location>
</feature>
<feature type="disulfide bond" evidence="3">
    <location>
        <begin position="2785"/>
        <end position="2800"/>
    </location>
</feature>
<feature type="disulfide bond" evidence="3">
    <location>
        <begin position="6515"/>
        <end position="6527"/>
    </location>
</feature>
<dbReference type="InterPro" id="IPR000601">
    <property type="entry name" value="PKD_dom"/>
</dbReference>
<feature type="domain" description="MAM" evidence="6">
    <location>
        <begin position="6348"/>
        <end position="6507"/>
    </location>
</feature>
<feature type="domain" description="MAM" evidence="6">
    <location>
        <begin position="2804"/>
        <end position="2966"/>
    </location>
</feature>
<feature type="domain" description="MAM" evidence="6">
    <location>
        <begin position="5495"/>
        <end position="5658"/>
    </location>
</feature>
<evidence type="ECO:0000256" key="2">
    <source>
        <dbReference type="ARBA" id="ARBA00023157"/>
    </source>
</evidence>
<name>A0A913ZPQ7_PATMI</name>
<feature type="domain" description="MAM" evidence="6">
    <location>
        <begin position="3701"/>
        <end position="3865"/>
    </location>
</feature>
<feature type="domain" description="MAM" evidence="6">
    <location>
        <begin position="587"/>
        <end position="745"/>
    </location>
</feature>
<dbReference type="Pfam" id="PF00629">
    <property type="entry name" value="MAM"/>
    <property type="match status" value="37"/>
</dbReference>
<dbReference type="InterPro" id="IPR023415">
    <property type="entry name" value="LDLR_class-A_CS"/>
</dbReference>
<dbReference type="CDD" id="cd06263">
    <property type="entry name" value="MAM"/>
    <property type="match status" value="37"/>
</dbReference>
<feature type="domain" description="MAM" evidence="6">
    <location>
        <begin position="4861"/>
        <end position="5019"/>
    </location>
</feature>
<feature type="disulfide bond" evidence="3">
    <location>
        <begin position="6100"/>
        <end position="6118"/>
    </location>
</feature>
<dbReference type="InterPro" id="IPR002172">
    <property type="entry name" value="LDrepeatLR_classA_rpt"/>
</dbReference>
<comment type="caution">
    <text evidence="3">Lacks conserved residue(s) required for the propagation of feature annotation.</text>
</comment>
<dbReference type="SUPFAM" id="SSF57424">
    <property type="entry name" value="LDL receptor-like module"/>
    <property type="match status" value="14"/>
</dbReference>
<feature type="domain" description="MAM" evidence="6">
    <location>
        <begin position="5073"/>
        <end position="5236"/>
    </location>
</feature>
<feature type="disulfide bond" evidence="3">
    <location>
        <begin position="5478"/>
        <end position="5493"/>
    </location>
</feature>
<dbReference type="OMA" id="WYCLADK"/>
<dbReference type="GO" id="GO:0016020">
    <property type="term" value="C:membrane"/>
    <property type="evidence" value="ECO:0007669"/>
    <property type="project" value="InterPro"/>
</dbReference>
<feature type="disulfide bond" evidence="3">
    <location>
        <begin position="5056"/>
        <end position="5071"/>
    </location>
</feature>
<feature type="domain" description="MAM" evidence="6">
    <location>
        <begin position="3867"/>
        <end position="4027"/>
    </location>
</feature>
<dbReference type="RefSeq" id="XP_038053046.1">
    <property type="nucleotide sequence ID" value="XM_038197118.1"/>
</dbReference>
<feature type="disulfide bond" evidence="3">
    <location>
        <begin position="6112"/>
        <end position="6127"/>
    </location>
</feature>
<dbReference type="SMART" id="SM00192">
    <property type="entry name" value="LDLa"/>
    <property type="match status" value="16"/>
</dbReference>
<feature type="domain" description="MAM" evidence="6">
    <location>
        <begin position="3024"/>
        <end position="3186"/>
    </location>
</feature>
<keyword evidence="1" id="KW-0677">Repeat</keyword>
<organism evidence="8 9">
    <name type="scientific">Patiria miniata</name>
    <name type="common">Bat star</name>
    <name type="synonym">Asterina miniata</name>
    <dbReference type="NCBI Taxonomy" id="46514"/>
    <lineage>
        <taxon>Eukaryota</taxon>
        <taxon>Metazoa</taxon>
        <taxon>Echinodermata</taxon>
        <taxon>Eleutherozoa</taxon>
        <taxon>Asterozoa</taxon>
        <taxon>Asteroidea</taxon>
        <taxon>Valvatacea</taxon>
        <taxon>Valvatida</taxon>
        <taxon>Asterinidae</taxon>
        <taxon>Patiria</taxon>
    </lineage>
</organism>
<feature type="disulfide bond" evidence="3">
    <location>
        <begin position="6093"/>
        <end position="6105"/>
    </location>
</feature>
<proteinExistence type="predicted"/>
<protein>
    <recommendedName>
        <fullName evidence="10">MAM and LDL-receptor class A domain-containing protein 1-like</fullName>
    </recommendedName>
</protein>
<dbReference type="PRINTS" id="PR00020">
    <property type="entry name" value="MAMDOMAIN"/>
</dbReference>
<feature type="disulfide bond" evidence="3">
    <location>
        <begin position="2773"/>
        <end position="2791"/>
    </location>
</feature>
<keyword evidence="5" id="KW-0812">Transmembrane</keyword>
<feature type="domain" description="MAM" evidence="6">
    <location>
        <begin position="9"/>
        <end position="79"/>
    </location>
</feature>
<dbReference type="OrthoDB" id="412155at2759"/>
<dbReference type="InterPro" id="IPR000998">
    <property type="entry name" value="MAM_dom"/>
</dbReference>
<sequence length="6892" mass="755664">MYGRGVKQLDVYQQDPDTQNRVLLQSVVGNQGNVWYELAINVTSPLQPYQMVIVGVVGFNYTSDIAVDDISVRPGFCGVPSAYDCNFEQGLCSYTQSQDDNFDWTRSRGATASVDTGPSNDHTTGTGQGWYLYIETSSTLQNDRARLESPFVSKNNKVCIEFWYHMYGSNIDTLSVYVRPNQTSLGQPLWSKFGTLDDRWYIGQFPVTNSGPFQIIYEAVAGASYQGDIALDDLTLYDGECRGTAICSFQEDSLCGYQQDTTDDFDWTPLSGPTPTQNTGPTTDATYGTAYGQYMYAEATGQSTGDVARLLSPVFTPGDGVTDVCWKFFYHMLGSDMGTLAFWPNGDLNPSWSVSGDNGDQWVRAQVNIQRSTPYRVVFQATRGSGDLSDIAIDDVDYVPAACQVGGNCDFENDICTWRHSADGVFQWLRSRGTTPSGLTGPSIDHTLSSGLGYYAYIETSSPRVVGDNAILESQVYSPTDPVTGKCFTFWYHMYGANIGDLVMYQVKDLGVSRAASVLWTLIGQQSTNELDWRFGQFPVTSDEDYQILIEGIVGIDHQGDIAVDDIEITDGPCITQPAIAEPSTDVDCDFDRGRCGWIQSAADDFNWGRAVGSTPSTNTGPPYDHTTTQGFYMYTEASSQSQGSRALLVSPLQTGSNNQMCFSFWYHMFGGTMGTLNVYWRTAGSNDTLVWSRSGASGNTWLEAGHTLQSAQDYQLVFEGIIGSSFESDMAIDDVNITTGACPPPRYCNFEYNMCGWTQDGSDILDWSRSSGNSIVPGNGPDSDHSTGAPTGFFMYVDPAQSHVTSDDAILISPAFDATLAGDCVKFWYYVSGPSDISLKLWLLNVTPVWSKTGDQGNFWRYGYATFSSNTQIQVAFQGILGTSNTGILAIDDVEIATGPCPPPGSCDFEESLCSWSNERLLDDFDWSRSNGATPSVATGPSVDHTTNSSLGFYVYIEASSYSTGSKAWLVSEHFDPMTRGCFEFWYHMLGAGIGDLNVYTNDLDNALLTTMLTISGNEGDEWHFEQVDITNIQTFQILLEGVIGANYTSDVAVDDVILKRGSQCARASLNCTFETDLCGYIQVPDDDFDWTRSSGGTPSTTTGPGFDHTYGNTSGHYVFIETSSPRVIGDKARLASMFNEPTYDSPMCLTFWYHMYGLAVDSLNVYIKTEQTETLVWTRYQTQGNMWLKAQYTVQSDDTWQVIFEGVTGNTWTGDIALDDILIYYGACPATRDCEFETGLCSWTQDFRDEFDWVVASGSQLIGTQPNVDHTLGTSTGKYALVTTNAPRRQGDTARLLSARQTDTYGECVRFWYHMFGNNVGTLRVMSYDLVTNVDSAPTWHQTGHQDNVWRFGQATVSAGHPFKVVFEAEVGSNPNGDIAIDDVDVIDGKCSRQGFCDFERDMCGWTNDDSYDVFDWLRSAGATPSLNTGPSVDHTTNSGIGYYVFTEMSTSGLFFGDNAWLVSEHMPATNDGCLYFWYHMYGRGAGDLNVYFLDNAGQTSRQWSLTGDQGDVWQQGQVDLKSTSDYQIVFEATYASDIVGDIALDDVDIEPVSCYSGVPGSTPAAPSMDCTFEADFCNYTQLQDDNFDWTRLRGSTGSTHTGPDQDHTTGSGWYVYIEAANGVQGDKACLMSPQQNPTQSRCLTFWYTMYGRHVDRLNLYLRANNLDTLIFTKYGTQGNQWIKGQKSVTSDEAWSVVFEGVRGPANQADIAIDDIFLEAGACPESTVCDFEFDFCGWTQDQTDNFDWTRSFGGTPSSGTGPSTDHTTGTTQGYFAYIETSSPIVTGQIARLLSPVFDDTNGECLHMWYHMFGDGIGDLKIYGYDTVTLVETGPLFQISGGQYNEWRFTEITFQAAHRYQIIIEGTKGSNYNGDVAVDDLMLATGACNRPGFCDFEQDTCGWTQDTTNDDWDWLRRRGATPSANTGPSVDHTTNSDNGFYMYFEASISPLVQGDNAILISQHLPASNKSCLSFWYHMYGSSMGDLNVYTKDDNLVQTQIWSKSGDQGNVWLFGQARLSSTVEYQVLFEAVYDSGFNGDIALDDVDIEATDCLGIVTPAPPTTAIPTHAPSAFDCDFEINLCSWTQETNDDFDWTRLQGSTASVNTGPQFDHTTQSIYGWYIYIEASPQINGDRAQLLSAPMVSGSVGKCISFWYHMYGPSINSLNVYRRENGQDVLEWTRIGDQGPVWNQGQVFLDGSFSVVFEGVVGQSYEGDTSLDDIVVYNGQCPSLVFCDFEHGMCGYAQDTTDDFDWLLASGATATTGTSPPNDHTYQSPQGHYIYIEASAPRQLGDIARVTSQEYPATMGTCMKFWYYMIGSDLGQLNVYIEVNGNRGSSVWSRSTSGYNLWRIAEVTVQTSYPFRIVFEGIVGNGIQGDIALDDIDLSTQACSLPATCNFESDFCTFANIQQDTFDWTRNNGLTASSQTGPPTDHTLGNVYGYYVFIETSAPRVRDDFAYLFSETLPANTDMCLTFWYHMYGADIGTLRVWLETTVLNPAYWTQVWSKTSDQGNYWQNAIVDVKSENSVFEIIFEGVVGPSFAGDIALDDIQTFYGTCAPPTPAPPCQFTCNNTNCLTDRTKVCDFVDDCGDGSDEENCGGTCNFEGGMCGWTDTSLGSYKWQLGSGATPTSNTGPTKDHTFNNAAGTYLYVNANSGSGFSQATLETHELHQAASTCLFSFWYHMYGQDIGSLAVYLVEGSSRTLLIYLFEDMGDVWTNIQLGVGRVNLPFKIVFEATRSFSVLGDIALDDVSFLGCGLPPPTSDPCPSGQSKCNRGNCVEDGRFCDLTDDCGDFTDENTCGNYHLCDFESGICDWRQLSNDELDWRTYSGITPTDWTGPTRDHTSGLSSGTYLYLETSAPRQMGDRARLGSYNIAATTTGTCKLRFYYHMFGRTTGSLTVYIRDTVNGPLVNLWSRNGEIGDFYERAEITLGWSNPFQVIIEATVGNGIYGDIAIDDTSFTPGCAAYNGDLPVVGTSPWQPVPTTPPPCQPDEFVCGSGTCISLGVLCDGTNDCTDGSDETNCGNCNFETDQCAWVAIDNGRYRWARLQAGSSSSSTAPSSDHTSGTGYFMFVDSTDGTFQTSAIFQSPTLGSVGARCEMNFWYHLRGSNAGTLLAIVYQGVVPDTSVVYSGDTNNQWQQGTLSVGPRLAGQYSVRFEALPGNDFSDPSLLTDIALDDITFDSCDSDSDLSCDFEGQDICGWTQDNTDDFDWVVAQGETGSVGTGPQFDHTLGTGAGYYAYIETSSPRVPGDKARIMSGSIAANSQYCLEFWYHMFGPDIDALNIYLSSGGTSTLIYRKQGTQSNQWLRGREPITGSSTYEVIIEGVTGQSFGGDIAIDDVVFTPGTCPTVSQCTFEYDLCEWVNDDTDTPGFDWLRGANGSPSLGTGPATDHTYGTPSNFFAYINPLSPRQLGDEARLLSPYFYPGTDHCLHFWYHMVGDDVGSLLVYKQDEGDSFVTPSWQKNGDQGDVWRLGRVTILPSFTQKFRIVFETQVGSPTMGDIALDDIGVRDGVCQSEGLCDFERGLCGWTNDKTGDDFDWLRGAGGTPSSYTGPAVDHTTNTGRGFYVFIETSSPRVSGDRAWLLSERLDPTSGKCLSFWYHMYGSNINTLRVYTQTPSIYPNNQTLWSKNGEQGDVWLQGRLTLSSNEQFWVIFEGVVGIDFTGDIALDDIEIADGICPSTIPPPTTPSPPPTYPPNSHDCDFEQGICQWTQVASPVDQFDWTLATGTTGSTGTGPAGDHTIGDANGHYVYIEVTGQAENDTACLSSQYFNDATSAGYCMEFWYHMYGPHVAYLNIYTLTYTGGVQTLVWKKMGSFGPQWNQGMIHFLETGRYQVILEGVAGPSYQGDISLDDITFHAGPCPAGVLCDFENGLCGYTQDSTEDFDWTLNQGGTPSQGTGPATDHTYLTDLGHYMYAEMSSPRVPGDVTRLDSPVYPATTGRCLQFWYHNFGVDIGTLTVYTRASNNYVQLWTKDYSFYDEWYVAEVTVSSVTDFQIVFEAVTGLSWQGDVSIDDIRFRDDGPCNPFGDCNFETGDTCTWKNAEDYVDYFDWMRQQGATLSDSTGPSVDHTLGSAYGTYLYAEASAPRQQGDYAYLISGVFDDGDYCLEFWYHMYGSQMGTLNVWTLPIYSSSPGEIVWTVSDDKGDVWRLGRVTASPDGTSPFELTFQAVIGSSFSGDMAIDDIVVSNGICPDPVDPCFTTCDDGTSNCASRAQTCDFNNYCSNGKDEEACGHQCTFESDQCNWVNYDNGSFTWVRYRGATPSQNTGPTYDHTTLTAQGWYMYVDSNSNAGAAWAELHSPTLRNSAASCELRFWYHMQGSDIGTLTVFLVETYYVLYPLQLSGDHGNRWNEAVAPIGRVPNDFSVVFQAYRSFSVLGDIAIDDISFSGCGVPEPVSGNCGTNQFRCASRACVNNDRVCDFSDDCGDYSDEALSVCNAPQASYDRCDFDANFCDWQQLQDDDFDWSRTSGPASGDLATGPLRDHTTNGPTGSYVYIDASSQGGGDKARLASPTIQAVQTGEDCQLRLWFHMFGADIDTVRIKTWTEVNGDESLLYSRTGDVGDYWERIDVVLTSAQDFQVILEAVVGNGPNGDIAIDDTSFTPDCKRSTNTLPVGPTRMPTTTVGPCGKNNWQCVTGECINQTQRCDWTTDCPGGEDETNCGSCNFEPLDQCGYSDISTGNLAWSRQQGAPSLIPSGDHTSGSGFFMKIGPGSGLFASPVILESPLLSPTSALCKIKFWFVNYMVSGGSLTLKALDATAPSDVADLWHPTGSGLDPQWREANVGIGRRRYSFRIQFEADVSSIDSIAVDDITFENCTLDPNLPCEFVCDNGVCIPDALKCDYSDDCGDNSDELACDNFLERCDFELGLCNWMQDSDDDDIEWSLMPGSVLGYPDHSTNSLTGSFLYISTTEVNLKARLSSVVFLQPPRDGSCKVRFWYRMYGSSISKLTVYQRYSTLDFPSPILTISGSQGDSWKRAEERIDIEAKFKIIIEGTSSSAASGDFDIMIDDVSFTPSCMLDPTNSLPDHATPTSHPQCQVGEFRCTDGTCLSHDLQCDFRFDCSDGSDEAACPSVCTFEDQTFCGWTQVQSDDFDWKMRDGNEIDTFGGPVFDHTATNPPGFYIYVDGSETSVNQHGKLVSRTYHLAGVGCKFNLYYYMFGVSYGDITVSVRYGDKERVLGKVSDNIGPYNRWNMQSTDIPNCLADFQIVVDVQDLQVTASESGFAVDDLRFDNCAYNLPTLSSCPSGQDRCSSNHCYPVSGKCDYQLDCCDSSDEQSCSSYTRCDFESSLCNWEQLTTEEADWLRVHGSAMGLEDHTTDSQNGYFVTIGTSQTKNQRARLAGPVLENPSSTCTIRFFYHMIGQDVGSLSVYTRTEVNGPLTLMWKVEGENNEWWRRASVDINYNDPYQIVIEAVRGAGSHGDISLDDVSLTPECVPSSSSLPVLTTPEPVIMTTVPRVCSDVQFQCRDFTCIPAEQMCDFKMQCPDQSDEASCPTFCDLESDSCGWMETTVDNFDWHRATGLDTSATPNVAPRTDHTLSTDTGHYMYIAPFGQTSVDQVALMVGPAYTVASANCVLEIWYIINGLNVGELLLVLVDQSDRTESVLWVNSDDQGSQWKQLTVGIGRRQSPFMLKFRKERNSNYQGMIALDDIKFTGCALPDPALSCDTSSNFWCDNKACVDKSLVCDWSDDCGDATDEDLQSCITSGHRMCSFENDLCDWTQPTGTDGFDWMRLKGMSASPDTGPSRDHTLGSSEGYYMFVDSSPGNFEKTAQLLSPKYTVPSGNDCKFRFFYHMFGANIQDLKVMLRSYDNSNYLAQTIWSKNGNQADVWRRAEVAVTTSTPFQIVIQASVGDVAGGDIAIDDTSLTPGCQSYTGNLPVAPATSPPPTGSGQCSEGQFYCAVDDRCISGINVCDFKKDCLDGADESNCVQSKCDFDSGSCHWELSDGDFYWSLVQGNGGDQNRPATDHTSQSTLGYYANAMSKSDTAGVTAMTSATLSETNTNCKLDFWYYMTGTNVGSLSVSTSQGGVNATIGYISGSQGSQWQKAEMVLGAGTNYNVIIEARRSATFSGGISIDDVSFYSCSPPPITGVPCNDDQFQCSNSLCVDMTSLCDYRDDCMDGSDESSCDTSLSCSFDADLCKWHQEYDDDFDWSMRTDGAGGPSVGPINDHSRNSNEGKYLYIDSSWPRRSTDVARLGSPSISRLSNNCYVRFWYYMNGDDAGTIVVRQRTSYLSNALPQMDRITGSQGDAWHLRSLPVNNPGVDFEIVIEGMTGTSPRGSVAIDDVSFSTGCAKGSDLPSEPLRGDTNLYCPDGRYACLTSTGCYSQSQHCDLTSQCSDSSDENTCGSECRFETDSNACGWYSAVSDGLEWRYGRPTDGEPVNDHTTETSQGHFMIIVPQLNFANTGRAVLSSLMYQRSSALCDISFFFYLNGNSLNSISVYLKTAASTTTQKLFESSNQQASWQSTGEIQIGEQTSFAIQIEAAFGSGQSGVVAVDDIEFAQQCAIGLGKTETCNTDQFKCGSGECVMQTVLCDKKPDCFDASDENNCASYTGCDFDDGTACSWAQMTDDEFDWLLGSSTPAIGDDHGKGGKFMYISGSAQQRGDLARMATAAEYPANSGACRVRFWYHMNGGNIGSLKVYMMSTTTSVMTPVWSTDGDQGDDWAYGSAAIVSDGSFKVVFEGAVGSSAASDIAIDDVTFTPSCVNPDTAVPTPIPGMCGVSDGSFVFCPNDRICIPSSWVCDGVVDCPRDGLDESTTLGCSNTSVPNPPTGAPQTGSNNSVIIAIAIIAGVLVVILIVMVAFLYSKRVQHSKRFGDIPREHSNVAMSNPAYVGDQAFDSVLTDFSAAGYDPGMFSSKLDVPHAKPRGGSFSNPTYGTHPVTLPLDNETDS</sequence>
<feature type="domain" description="MAM" evidence="6">
    <location>
        <begin position="5708"/>
        <end position="5872"/>
    </location>
</feature>
<feature type="domain" description="MAM" evidence="6">
    <location>
        <begin position="1234"/>
        <end position="1395"/>
    </location>
</feature>
<dbReference type="InterPro" id="IPR051560">
    <property type="entry name" value="MAM_domain-containing"/>
</dbReference>
<dbReference type="GeneID" id="119725639"/>
<evidence type="ECO:0008006" key="10">
    <source>
        <dbReference type="Google" id="ProtNLM"/>
    </source>
</evidence>
<feature type="disulfide bond" evidence="3">
    <location>
        <begin position="6331"/>
        <end position="6346"/>
    </location>
</feature>
<dbReference type="FunFam" id="2.60.120.200:FF:000182">
    <property type="entry name" value="MAM and LDL-receptor class A domain-containing protein 1"/>
    <property type="match status" value="3"/>
</dbReference>
<evidence type="ECO:0000259" key="7">
    <source>
        <dbReference type="PROSITE" id="PS50093"/>
    </source>
</evidence>
<evidence type="ECO:0000256" key="1">
    <source>
        <dbReference type="ARBA" id="ARBA00022737"/>
    </source>
</evidence>
<feature type="domain" description="MAM" evidence="6">
    <location>
        <begin position="3519"/>
        <end position="3682"/>
    </location>
</feature>
<feature type="domain" description="MAM" evidence="6">
    <location>
        <begin position="4663"/>
        <end position="4819"/>
    </location>
</feature>
<feature type="domain" description="MAM" evidence="6">
    <location>
        <begin position="747"/>
        <end position="904"/>
    </location>
</feature>
<feature type="domain" description="MAM" evidence="6">
    <location>
        <begin position="1729"/>
        <end position="1891"/>
    </location>
</feature>